<evidence type="ECO:0000313" key="2">
    <source>
        <dbReference type="Proteomes" id="UP000011518"/>
    </source>
</evidence>
<name>L9JVM3_TUPCH</name>
<dbReference type="EMBL" id="KB320937">
    <property type="protein sequence ID" value="ELW54521.1"/>
    <property type="molecule type" value="Genomic_DNA"/>
</dbReference>
<reference evidence="2" key="2">
    <citation type="journal article" date="2013" name="Nat. Commun.">
        <title>Genome of the Chinese tree shrew.</title>
        <authorList>
            <person name="Fan Y."/>
            <person name="Huang Z.Y."/>
            <person name="Cao C.C."/>
            <person name="Chen C.S."/>
            <person name="Chen Y.X."/>
            <person name="Fan D.D."/>
            <person name="He J."/>
            <person name="Hou H.L."/>
            <person name="Hu L."/>
            <person name="Hu X.T."/>
            <person name="Jiang X.T."/>
            <person name="Lai R."/>
            <person name="Lang Y.S."/>
            <person name="Liang B."/>
            <person name="Liao S.G."/>
            <person name="Mu D."/>
            <person name="Ma Y.Y."/>
            <person name="Niu Y.Y."/>
            <person name="Sun X.Q."/>
            <person name="Xia J.Q."/>
            <person name="Xiao J."/>
            <person name="Xiong Z.Q."/>
            <person name="Xu L."/>
            <person name="Yang L."/>
            <person name="Zhang Y."/>
            <person name="Zhao W."/>
            <person name="Zhao X.D."/>
            <person name="Zheng Y.T."/>
            <person name="Zhou J.M."/>
            <person name="Zhu Y.B."/>
            <person name="Zhang G.J."/>
            <person name="Wang J."/>
            <person name="Yao Y.G."/>
        </authorList>
    </citation>
    <scope>NUCLEOTIDE SEQUENCE [LARGE SCALE GENOMIC DNA]</scope>
</reference>
<proteinExistence type="predicted"/>
<dbReference type="InParanoid" id="L9JVM3"/>
<gene>
    <name evidence="1" type="ORF">TREES_T100021624</name>
</gene>
<reference evidence="2" key="1">
    <citation type="submission" date="2012-07" db="EMBL/GenBank/DDBJ databases">
        <title>Genome of the Chinese tree shrew, a rising model animal genetically related to primates.</title>
        <authorList>
            <person name="Zhang G."/>
            <person name="Fan Y."/>
            <person name="Yao Y."/>
            <person name="Huang Z."/>
        </authorList>
    </citation>
    <scope>NUCLEOTIDE SEQUENCE [LARGE SCALE GENOMIC DNA]</scope>
</reference>
<evidence type="ECO:0000313" key="1">
    <source>
        <dbReference type="EMBL" id="ELW54521.1"/>
    </source>
</evidence>
<dbReference type="Proteomes" id="UP000011518">
    <property type="component" value="Unassembled WGS sequence"/>
</dbReference>
<dbReference type="AlphaFoldDB" id="L9JVM3"/>
<protein>
    <submittedName>
        <fullName evidence="1">Uncharacterized protein</fullName>
    </submittedName>
</protein>
<organism evidence="1 2">
    <name type="scientific">Tupaia chinensis</name>
    <name type="common">Chinese tree shrew</name>
    <name type="synonym">Tupaia belangeri chinensis</name>
    <dbReference type="NCBI Taxonomy" id="246437"/>
    <lineage>
        <taxon>Eukaryota</taxon>
        <taxon>Metazoa</taxon>
        <taxon>Chordata</taxon>
        <taxon>Craniata</taxon>
        <taxon>Vertebrata</taxon>
        <taxon>Euteleostomi</taxon>
        <taxon>Mammalia</taxon>
        <taxon>Eutheria</taxon>
        <taxon>Euarchontoglires</taxon>
        <taxon>Scandentia</taxon>
        <taxon>Tupaiidae</taxon>
        <taxon>Tupaia</taxon>
    </lineage>
</organism>
<sequence>MAPASPSRNFPDIALLSSAAENNAARQRGGGGGGEEGAAVAGAGANCVTNICVECVDEGDMERICKSLERILLPEEE</sequence>
<keyword evidence="2" id="KW-1185">Reference proteome</keyword>
<accession>L9JVM3</accession>